<dbReference type="Gene3D" id="3.40.50.12500">
    <property type="match status" value="1"/>
</dbReference>
<sequence>MTTRQAIGTITPSSNRVVERTLAGIMPLFPGIDSCVARITYYGAGIGQPKDGYAEEPYRHASWQLGHAEPGVVCWNGTRGAGLGLAADRALAATMAAAAGCPATTTSLATVGLLDALDVHRVGIITPGAAAYAQEAAAGLGRELVAVRSLDLTNNHDASLVPAARIMDLARGLVADARPDGILIWSTNLAGLATMAPLEAELGLPVIDSAAAGVWACLAAIGADPTPAAGLGRIFTVTGPCEIIPARA</sequence>
<protein>
    <recommendedName>
        <fullName evidence="3">Asp/Glu/hydantoin racemase</fullName>
    </recommendedName>
</protein>
<dbReference type="PANTHER" id="PTHR40267:SF1">
    <property type="entry name" value="BLR3294 PROTEIN"/>
    <property type="match status" value="1"/>
</dbReference>
<name>A0ABS7A799_9PROT</name>
<dbReference type="InterPro" id="IPR026286">
    <property type="entry name" value="MaiA/AMDase"/>
</dbReference>
<dbReference type="Pfam" id="PF17645">
    <property type="entry name" value="Amdase"/>
    <property type="match status" value="1"/>
</dbReference>
<evidence type="ECO:0000313" key="2">
    <source>
        <dbReference type="Proteomes" id="UP001196565"/>
    </source>
</evidence>
<evidence type="ECO:0008006" key="3">
    <source>
        <dbReference type="Google" id="ProtNLM"/>
    </source>
</evidence>
<dbReference type="PANTHER" id="PTHR40267">
    <property type="entry name" value="BLR3294 PROTEIN"/>
    <property type="match status" value="1"/>
</dbReference>
<dbReference type="EMBL" id="JAHYBZ010000003">
    <property type="protein sequence ID" value="MBW6398178.1"/>
    <property type="molecule type" value="Genomic_DNA"/>
</dbReference>
<accession>A0ABS7A799</accession>
<evidence type="ECO:0000313" key="1">
    <source>
        <dbReference type="EMBL" id="MBW6398178.1"/>
    </source>
</evidence>
<dbReference type="Proteomes" id="UP001196565">
    <property type="component" value="Unassembled WGS sequence"/>
</dbReference>
<keyword evidence="2" id="KW-1185">Reference proteome</keyword>
<organism evidence="1 2">
    <name type="scientific">Roseomonas alba</name>
    <dbReference type="NCBI Taxonomy" id="2846776"/>
    <lineage>
        <taxon>Bacteria</taxon>
        <taxon>Pseudomonadati</taxon>
        <taxon>Pseudomonadota</taxon>
        <taxon>Alphaproteobacteria</taxon>
        <taxon>Acetobacterales</taxon>
        <taxon>Roseomonadaceae</taxon>
        <taxon>Roseomonas</taxon>
    </lineage>
</organism>
<proteinExistence type="predicted"/>
<dbReference type="InterPro" id="IPR053714">
    <property type="entry name" value="Iso_Racemase_Enz_sf"/>
</dbReference>
<gene>
    <name evidence="1" type="ORF">KPL78_09995</name>
</gene>
<comment type="caution">
    <text evidence="1">The sequence shown here is derived from an EMBL/GenBank/DDBJ whole genome shotgun (WGS) entry which is preliminary data.</text>
</comment>
<dbReference type="RefSeq" id="WP_219762792.1">
    <property type="nucleotide sequence ID" value="NZ_JAHYBZ010000003.1"/>
</dbReference>
<reference evidence="1 2" key="1">
    <citation type="submission" date="2021-07" db="EMBL/GenBank/DDBJ databases">
        <authorList>
            <person name="So Y."/>
        </authorList>
    </citation>
    <scope>NUCLEOTIDE SEQUENCE [LARGE SCALE GENOMIC DNA]</scope>
    <source>
        <strain evidence="1 2">HJA6</strain>
    </source>
</reference>